<evidence type="ECO:0000313" key="2">
    <source>
        <dbReference type="Proteomes" id="UP001432014"/>
    </source>
</evidence>
<proteinExistence type="predicted"/>
<evidence type="ECO:0000313" key="1">
    <source>
        <dbReference type="EMBL" id="WUS57306.1"/>
    </source>
</evidence>
<dbReference type="Proteomes" id="UP001432014">
    <property type="component" value="Chromosome"/>
</dbReference>
<keyword evidence="2" id="KW-1185">Reference proteome</keyword>
<protein>
    <submittedName>
        <fullName evidence="1">HEXXH motif-containing putative peptide modification protein</fullName>
    </submittedName>
</protein>
<accession>A0ABZ1W8Z0</accession>
<dbReference type="InterPro" id="IPR026337">
    <property type="entry name" value="AKG_HExxH"/>
</dbReference>
<reference evidence="1 2" key="1">
    <citation type="submission" date="2022-10" db="EMBL/GenBank/DDBJ databases">
        <title>The complete genomes of actinobacterial strains from the NBC collection.</title>
        <authorList>
            <person name="Joergensen T.S."/>
            <person name="Alvarez Arevalo M."/>
            <person name="Sterndorff E.B."/>
            <person name="Faurdal D."/>
            <person name="Vuksanovic O."/>
            <person name="Mourched A.-S."/>
            <person name="Charusanti P."/>
            <person name="Shaw S."/>
            <person name="Blin K."/>
            <person name="Weber T."/>
        </authorList>
    </citation>
    <scope>NUCLEOTIDE SEQUENCE [LARGE SCALE GENOMIC DNA]</scope>
    <source>
        <strain evidence="1 2">NBC_01247</strain>
    </source>
</reference>
<organism evidence="1 2">
    <name type="scientific">Kitasatospora herbaricolor</name>
    <dbReference type="NCBI Taxonomy" id="68217"/>
    <lineage>
        <taxon>Bacteria</taxon>
        <taxon>Bacillati</taxon>
        <taxon>Actinomycetota</taxon>
        <taxon>Actinomycetes</taxon>
        <taxon>Kitasatosporales</taxon>
        <taxon>Streptomycetaceae</taxon>
        <taxon>Kitasatospora</taxon>
    </lineage>
</organism>
<sequence length="423" mass="43985">MSDGRRTAGGATAARAAADGGALGAPPGSGRAAAAAAATIGAAAPPVGVPGARAQVSEGLRRHGVDRATFTALARARGGAPAVRLLRAGQLSKRALLLVALRRAVPAPEWAAFESGYAEVCALQRADRTAWERLLLRPEFDAWAAGCLHLLAAGRPAPLGGLDRFLHGPRPAAAPVPLECDGLRWTPLITDRGPYRDLYGHPPAGPLEPAELDRWRLLLAGAWEILVRRHPWHAEAVSACVTTLVPLYPAPDGSAVSAAARRAYGAVAASRPAEPVLLALALVHEFLHVQLGALLDLVPLHRPNGEARYHAPWRPDLRPAGALLQGAYAHLGVTDFWRGELAAGAPGRERAQAEHRRWRGHTGAAAATLLASGELTRAGEEFAREFGRAAEYGPDCSGGGAATGAERVDFTAEGAAAGPCSST</sequence>
<gene>
    <name evidence="1" type="ORF">OG469_18395</name>
</gene>
<dbReference type="EMBL" id="CP108482">
    <property type="protein sequence ID" value="WUS57306.1"/>
    <property type="molecule type" value="Genomic_DNA"/>
</dbReference>
<dbReference type="NCBIfam" id="TIGR04267">
    <property type="entry name" value="mod_HExxH"/>
    <property type="match status" value="1"/>
</dbReference>
<dbReference type="RefSeq" id="WP_329497277.1">
    <property type="nucleotide sequence ID" value="NZ_CP108460.1"/>
</dbReference>
<name>A0ABZ1W8Z0_9ACTN</name>